<dbReference type="Gene3D" id="3.40.50.2300">
    <property type="match status" value="2"/>
</dbReference>
<comment type="caution">
    <text evidence="5">The sequence shown here is derived from an EMBL/GenBank/DDBJ whole genome shotgun (WGS) entry which is preliminary data.</text>
</comment>
<dbReference type="Gene3D" id="1.10.260.40">
    <property type="entry name" value="lambda repressor-like DNA-binding domains"/>
    <property type="match status" value="1"/>
</dbReference>
<sequence>MGARVTLQTIADQVGVSRMTVSNAFSKPDQLSATLRERILSAAQELGYVGPDPAARALARGSTGAVGVIFTHSVRFAFTDLVATGFLGAIAEELAPTGLSLTLLTSSDDGDIVPARDVAMDGALVYSCDWKSQAVDFLHRRKLPLVYVDQDVDDDIPSVNIDDRGGAAAAARHVLELGHRRIGLLLSGTHGPYGLLATPEAAEGHSSRQRLLGWLDELGPAGAELISARQDSATPEHARWGARLLLDRPDRPTAVLCFSDAIAYGVLQAAAELGIDVPGQLTVVGFDDNPLASQVRPTLTTVRQDLAAKGRAAAAALTAAIEHARTGAPAPVEHIVLPTELVIRESSGPAAAPPRPGSAR</sequence>
<gene>
    <name evidence="5" type="ORF">JKJ07_38395</name>
</gene>
<organism evidence="5 6">
    <name type="scientific">Paractinoplanes lichenicola</name>
    <dbReference type="NCBI Taxonomy" id="2802976"/>
    <lineage>
        <taxon>Bacteria</taxon>
        <taxon>Bacillati</taxon>
        <taxon>Actinomycetota</taxon>
        <taxon>Actinomycetes</taxon>
        <taxon>Micromonosporales</taxon>
        <taxon>Micromonosporaceae</taxon>
        <taxon>Paractinoplanes</taxon>
    </lineage>
</organism>
<dbReference type="CDD" id="cd01392">
    <property type="entry name" value="HTH_LacI"/>
    <property type="match status" value="1"/>
</dbReference>
<dbReference type="SUPFAM" id="SSF53822">
    <property type="entry name" value="Periplasmic binding protein-like I"/>
    <property type="match status" value="1"/>
</dbReference>
<evidence type="ECO:0000259" key="4">
    <source>
        <dbReference type="PROSITE" id="PS50932"/>
    </source>
</evidence>
<dbReference type="Pfam" id="PF00356">
    <property type="entry name" value="LacI"/>
    <property type="match status" value="1"/>
</dbReference>
<dbReference type="PANTHER" id="PTHR30146:SF138">
    <property type="entry name" value="TRANSCRIPTIONAL REGULATORY PROTEIN"/>
    <property type="match status" value="1"/>
</dbReference>
<evidence type="ECO:0000313" key="6">
    <source>
        <dbReference type="Proteomes" id="UP000598996"/>
    </source>
</evidence>
<evidence type="ECO:0000313" key="5">
    <source>
        <dbReference type="EMBL" id="MBL7260187.1"/>
    </source>
</evidence>
<keyword evidence="2" id="KW-0238">DNA-binding</keyword>
<dbReference type="SUPFAM" id="SSF47413">
    <property type="entry name" value="lambda repressor-like DNA-binding domains"/>
    <property type="match status" value="1"/>
</dbReference>
<keyword evidence="3" id="KW-0804">Transcription</keyword>
<dbReference type="PANTHER" id="PTHR30146">
    <property type="entry name" value="LACI-RELATED TRANSCRIPTIONAL REPRESSOR"/>
    <property type="match status" value="1"/>
</dbReference>
<dbReference type="Proteomes" id="UP000598996">
    <property type="component" value="Unassembled WGS sequence"/>
</dbReference>
<dbReference type="InterPro" id="IPR046335">
    <property type="entry name" value="LacI/GalR-like_sensor"/>
</dbReference>
<dbReference type="InterPro" id="IPR028082">
    <property type="entry name" value="Peripla_BP_I"/>
</dbReference>
<dbReference type="Pfam" id="PF13377">
    <property type="entry name" value="Peripla_BP_3"/>
    <property type="match status" value="1"/>
</dbReference>
<dbReference type="SMART" id="SM00354">
    <property type="entry name" value="HTH_LACI"/>
    <property type="match status" value="1"/>
</dbReference>
<name>A0ABS1W0G8_9ACTN</name>
<evidence type="ECO:0000256" key="3">
    <source>
        <dbReference type="ARBA" id="ARBA00023163"/>
    </source>
</evidence>
<accession>A0ABS1W0G8</accession>
<evidence type="ECO:0000256" key="2">
    <source>
        <dbReference type="ARBA" id="ARBA00023125"/>
    </source>
</evidence>
<proteinExistence type="predicted"/>
<dbReference type="EMBL" id="JAENHO010000013">
    <property type="protein sequence ID" value="MBL7260187.1"/>
    <property type="molecule type" value="Genomic_DNA"/>
</dbReference>
<protein>
    <submittedName>
        <fullName evidence="5">Substrate-binding domain-containing protein</fullName>
    </submittedName>
</protein>
<keyword evidence="1" id="KW-0805">Transcription regulation</keyword>
<dbReference type="InterPro" id="IPR010982">
    <property type="entry name" value="Lambda_DNA-bd_dom_sf"/>
</dbReference>
<dbReference type="InterPro" id="IPR000843">
    <property type="entry name" value="HTH_LacI"/>
</dbReference>
<evidence type="ECO:0000256" key="1">
    <source>
        <dbReference type="ARBA" id="ARBA00023015"/>
    </source>
</evidence>
<keyword evidence="6" id="KW-1185">Reference proteome</keyword>
<reference evidence="5 6" key="1">
    <citation type="submission" date="2021-01" db="EMBL/GenBank/DDBJ databases">
        <title>Actinoplanes sp. nov. LDG1-01 isolated from lichen.</title>
        <authorList>
            <person name="Saeng-In P."/>
            <person name="Phongsopitanun W."/>
            <person name="Kanchanasin P."/>
            <person name="Yuki M."/>
            <person name="Kudo T."/>
            <person name="Ohkuma M."/>
            <person name="Tanasupawat S."/>
        </authorList>
    </citation>
    <scope>NUCLEOTIDE SEQUENCE [LARGE SCALE GENOMIC DNA]</scope>
    <source>
        <strain evidence="5 6">LDG1-01</strain>
    </source>
</reference>
<feature type="domain" description="HTH lacI-type" evidence="4">
    <location>
        <begin position="5"/>
        <end position="60"/>
    </location>
</feature>
<dbReference type="PROSITE" id="PS50932">
    <property type="entry name" value="HTH_LACI_2"/>
    <property type="match status" value="1"/>
</dbReference>